<evidence type="ECO:0000313" key="1">
    <source>
        <dbReference type="EMBL" id="MBW3364959.1"/>
    </source>
</evidence>
<gene>
    <name evidence="1" type="ORF">KYK27_07890</name>
</gene>
<protein>
    <submittedName>
        <fullName evidence="1">Uncharacterized protein</fullName>
    </submittedName>
</protein>
<dbReference type="EMBL" id="JAHWXQ010000002">
    <property type="protein sequence ID" value="MBW3364959.1"/>
    <property type="molecule type" value="Genomic_DNA"/>
</dbReference>
<proteinExistence type="predicted"/>
<dbReference type="Proteomes" id="UP000774935">
    <property type="component" value="Unassembled WGS sequence"/>
</dbReference>
<name>A0ABS6XBC5_9BACT</name>
<sequence>MAQIEFFATVADERELFTHLAKDKSLMICTVIGDRLTDWVSLDAVELPPYEEELILNIWKSDIGEINFYSKIPSLDESSHSKLVQSVLAIVDWKRVKKEREVSKMLDLECSPLITYKRGNLKEGYRIPSYIVSPQSSINVFGDEFRKWFNRTLSWVRRNGEMVFHWKMSKDEIVFRNDLSYSNTIYALPEALAQIKAGEHPFAISVRRTANK</sequence>
<accession>A0ABS6XBC5</accession>
<keyword evidence="2" id="KW-1185">Reference proteome</keyword>
<dbReference type="RefSeq" id="WP_199109492.1">
    <property type="nucleotide sequence ID" value="NZ_JAHWXQ010000002.1"/>
</dbReference>
<reference evidence="1 2" key="1">
    <citation type="submission" date="2021-07" db="EMBL/GenBank/DDBJ databases">
        <authorList>
            <person name="Kim M.K."/>
        </authorList>
    </citation>
    <scope>NUCLEOTIDE SEQUENCE [LARGE SCALE GENOMIC DNA]</scope>
    <source>
        <strain evidence="1 2">HLY7-15</strain>
    </source>
</reference>
<organism evidence="1 2">
    <name type="scientific">Pontibacter populi</name>
    <dbReference type="NCBI Taxonomy" id="890055"/>
    <lineage>
        <taxon>Bacteria</taxon>
        <taxon>Pseudomonadati</taxon>
        <taxon>Bacteroidota</taxon>
        <taxon>Cytophagia</taxon>
        <taxon>Cytophagales</taxon>
        <taxon>Hymenobacteraceae</taxon>
        <taxon>Pontibacter</taxon>
    </lineage>
</organism>
<evidence type="ECO:0000313" key="2">
    <source>
        <dbReference type="Proteomes" id="UP000774935"/>
    </source>
</evidence>
<comment type="caution">
    <text evidence="1">The sequence shown here is derived from an EMBL/GenBank/DDBJ whole genome shotgun (WGS) entry which is preliminary data.</text>
</comment>